<dbReference type="EMBL" id="JBJJXI010000137">
    <property type="protein sequence ID" value="KAL3387305.1"/>
    <property type="molecule type" value="Genomic_DNA"/>
</dbReference>
<evidence type="ECO:0000256" key="1">
    <source>
        <dbReference type="ARBA" id="ARBA00004496"/>
    </source>
</evidence>
<evidence type="ECO:0000256" key="12">
    <source>
        <dbReference type="PIRSR" id="PIRSR001365-1"/>
    </source>
</evidence>
<comment type="similarity">
    <text evidence="3">Belongs to the DapA family. NanA subfamily.</text>
</comment>
<gene>
    <name evidence="14" type="ORF">TKK_017271</name>
</gene>
<dbReference type="SMART" id="SM01130">
    <property type="entry name" value="DHDPS"/>
    <property type="match status" value="1"/>
</dbReference>
<evidence type="ECO:0000256" key="2">
    <source>
        <dbReference type="ARBA" id="ARBA00004878"/>
    </source>
</evidence>
<dbReference type="Proteomes" id="UP001627154">
    <property type="component" value="Unassembled WGS sequence"/>
</dbReference>
<dbReference type="EC" id="4.1.3.3" evidence="5"/>
<evidence type="ECO:0000256" key="4">
    <source>
        <dbReference type="ARBA" id="ARBA00011881"/>
    </source>
</evidence>
<sequence length="318" mass="35272">MSLFDAEQEALYRLNYSFKGLVVPVFTPFNDDGTNSLNLSVIPYYAEYLKVNNVRGVLINGTVAEGLTMTVEERKILAEAWMEESKRNGFHLIVQVGGVCLTEVRKLAMHAESIGADAILCLPDIYYRPNSVTELVEYLREVSASAPKTPLLYYHDNVMPKVSTINIGKFLESVNNRIPTLVGVKFTVSTHLDDVARAVKAADGRFTLFYGSNQIIPSVIALGVEGYMAYISNLYPEEIQRIISTSQGGDIRVARTTHNMLMKVFDGFNATGCPIAAMKAAMPILKGLDLGPCRKPLPSFCKEEHREQLRQALADLKI</sequence>
<dbReference type="PANTHER" id="PTHR12128:SF21">
    <property type="entry name" value="N-ACETYLNEURAMINATE LYASE"/>
    <property type="match status" value="1"/>
</dbReference>
<keyword evidence="7 11" id="KW-0456">Lyase</keyword>
<dbReference type="Gene3D" id="3.20.20.70">
    <property type="entry name" value="Aldolase class I"/>
    <property type="match status" value="1"/>
</dbReference>
<dbReference type="InterPro" id="IPR002220">
    <property type="entry name" value="DapA-like"/>
</dbReference>
<comment type="catalytic activity">
    <reaction evidence="10">
        <text>aceneuramate = aldehydo-N-acetyl-D-mannosamine + pyruvate</text>
        <dbReference type="Rhea" id="RHEA:23296"/>
        <dbReference type="ChEBI" id="CHEBI:15361"/>
        <dbReference type="ChEBI" id="CHEBI:17122"/>
        <dbReference type="ChEBI" id="CHEBI:173083"/>
        <dbReference type="EC" id="4.1.3.3"/>
    </reaction>
</comment>
<evidence type="ECO:0000256" key="10">
    <source>
        <dbReference type="ARBA" id="ARBA00044906"/>
    </source>
</evidence>
<evidence type="ECO:0000313" key="14">
    <source>
        <dbReference type="EMBL" id="KAL3387305.1"/>
    </source>
</evidence>
<evidence type="ECO:0000256" key="3">
    <source>
        <dbReference type="ARBA" id="ARBA00006324"/>
    </source>
</evidence>
<evidence type="ECO:0000313" key="15">
    <source>
        <dbReference type="Proteomes" id="UP001627154"/>
    </source>
</evidence>
<reference evidence="14 15" key="1">
    <citation type="journal article" date="2024" name="bioRxiv">
        <title>A reference genome for Trichogramma kaykai: A tiny desert-dwelling parasitoid wasp with competing sex-ratio distorters.</title>
        <authorList>
            <person name="Culotta J."/>
            <person name="Lindsey A.R."/>
        </authorList>
    </citation>
    <scope>NUCLEOTIDE SEQUENCE [LARGE SCALE GENOMIC DNA]</scope>
    <source>
        <strain evidence="14 15">KSX58</strain>
    </source>
</reference>
<comment type="subcellular location">
    <subcellularLocation>
        <location evidence="1">Cytoplasm</location>
    </subcellularLocation>
</comment>
<dbReference type="GO" id="GO:0005737">
    <property type="term" value="C:cytoplasm"/>
    <property type="evidence" value="ECO:0007669"/>
    <property type="project" value="UniProtKB-SubCell"/>
</dbReference>
<feature type="active site" description="Proton donor/acceptor" evidence="12">
    <location>
        <position position="154"/>
    </location>
</feature>
<evidence type="ECO:0000256" key="5">
    <source>
        <dbReference type="ARBA" id="ARBA00012911"/>
    </source>
</evidence>
<evidence type="ECO:0000256" key="6">
    <source>
        <dbReference type="ARBA" id="ARBA00022490"/>
    </source>
</evidence>
<keyword evidence="8" id="KW-0704">Schiff base</keyword>
<evidence type="ECO:0000256" key="7">
    <source>
        <dbReference type="ARBA" id="ARBA00023239"/>
    </source>
</evidence>
<dbReference type="Pfam" id="PF00701">
    <property type="entry name" value="DHDPS"/>
    <property type="match status" value="1"/>
</dbReference>
<dbReference type="PANTHER" id="PTHR12128">
    <property type="entry name" value="DIHYDRODIPICOLINATE SYNTHASE"/>
    <property type="match status" value="1"/>
</dbReference>
<dbReference type="GO" id="GO:0008747">
    <property type="term" value="F:N-acetylneuraminate lyase activity"/>
    <property type="evidence" value="ECO:0007669"/>
    <property type="project" value="UniProtKB-EC"/>
</dbReference>
<comment type="caution">
    <text evidence="14">The sequence shown here is derived from an EMBL/GenBank/DDBJ whole genome shotgun (WGS) entry which is preliminary data.</text>
</comment>
<evidence type="ECO:0000256" key="13">
    <source>
        <dbReference type="PIRSR" id="PIRSR001365-2"/>
    </source>
</evidence>
<organism evidence="14 15">
    <name type="scientific">Trichogramma kaykai</name>
    <dbReference type="NCBI Taxonomy" id="54128"/>
    <lineage>
        <taxon>Eukaryota</taxon>
        <taxon>Metazoa</taxon>
        <taxon>Ecdysozoa</taxon>
        <taxon>Arthropoda</taxon>
        <taxon>Hexapoda</taxon>
        <taxon>Insecta</taxon>
        <taxon>Pterygota</taxon>
        <taxon>Neoptera</taxon>
        <taxon>Endopterygota</taxon>
        <taxon>Hymenoptera</taxon>
        <taxon>Apocrita</taxon>
        <taxon>Proctotrupomorpha</taxon>
        <taxon>Chalcidoidea</taxon>
        <taxon>Trichogrammatidae</taxon>
        <taxon>Trichogramma</taxon>
    </lineage>
</organism>
<proteinExistence type="inferred from homology"/>
<keyword evidence="6" id="KW-0963">Cytoplasm</keyword>
<name>A0ABD2W2L7_9HYME</name>
<dbReference type="SUPFAM" id="SSF51569">
    <property type="entry name" value="Aldolase"/>
    <property type="match status" value="1"/>
</dbReference>
<comment type="subunit">
    <text evidence="4">Homotetramer.</text>
</comment>
<dbReference type="InterPro" id="IPR013785">
    <property type="entry name" value="Aldolase_TIM"/>
</dbReference>
<evidence type="ECO:0000256" key="11">
    <source>
        <dbReference type="PIRNR" id="PIRNR001365"/>
    </source>
</evidence>
<keyword evidence="9" id="KW-0119">Carbohydrate metabolism</keyword>
<accession>A0ABD2W2L7</accession>
<comment type="pathway">
    <text evidence="2">Amino-sugar metabolism; N-acetylneuraminate degradation.</text>
</comment>
<protein>
    <recommendedName>
        <fullName evidence="5">N-acetylneuraminate lyase</fullName>
        <ecNumber evidence="5">4.1.3.3</ecNumber>
    </recommendedName>
</protein>
<evidence type="ECO:0000256" key="8">
    <source>
        <dbReference type="ARBA" id="ARBA00023270"/>
    </source>
</evidence>
<dbReference type="AlphaFoldDB" id="A0ABD2W2L7"/>
<evidence type="ECO:0000256" key="9">
    <source>
        <dbReference type="ARBA" id="ARBA00023277"/>
    </source>
</evidence>
<dbReference type="PIRSF" id="PIRSF001365">
    <property type="entry name" value="DHDPS"/>
    <property type="match status" value="1"/>
</dbReference>
<keyword evidence="15" id="KW-1185">Reference proteome</keyword>
<feature type="active site" description="Schiff-base intermediate with substrate" evidence="12">
    <location>
        <position position="185"/>
    </location>
</feature>
<feature type="binding site" evidence="13">
    <location>
        <position position="228"/>
    </location>
    <ligand>
        <name>pyruvate</name>
        <dbReference type="ChEBI" id="CHEBI:15361"/>
    </ligand>
</feature>